<keyword evidence="4 10" id="KW-1003">Cell membrane</keyword>
<sequence length="292" mass="33051">MSFNKTLGSYPGILIIISLTVALFLIGFCGWIAISSKELIKYVKQNVEIQVYLERDLDALELAKIKSDLINLKIAEHTSSRPGVVLISKETAADIFFKDTKENFKEVLGDNPFRDAYTIKLKEENISESRLKEMKTQIEKVPGVFEVDYAKDFLNGIISNVNKVYKILAAIVLIFFIATLLLINNTIKLALYSQRFIIRTMQLVGATDYFIQKPFLAKGFFQGTVAALIAILLVFFTKTVAISQIEGLSIIQNTQNTIWLFLILLILGPMIGVMSTYQSIVRYHKLDLDKLY</sequence>
<dbReference type="InterPro" id="IPR004513">
    <property type="entry name" value="FtsX"/>
</dbReference>
<dbReference type="PIRSF" id="PIRSF003097">
    <property type="entry name" value="FtsX"/>
    <property type="match status" value="1"/>
</dbReference>
<feature type="transmembrane region" description="Helical" evidence="11">
    <location>
        <begin position="12"/>
        <end position="34"/>
    </location>
</feature>
<keyword evidence="15" id="KW-1185">Reference proteome</keyword>
<dbReference type="Pfam" id="PF18075">
    <property type="entry name" value="FtsX_ECD"/>
    <property type="match status" value="1"/>
</dbReference>
<gene>
    <name evidence="14" type="ORF">ACFOOI_02810</name>
</gene>
<evidence type="ECO:0000256" key="4">
    <source>
        <dbReference type="ARBA" id="ARBA00022475"/>
    </source>
</evidence>
<evidence type="ECO:0000256" key="8">
    <source>
        <dbReference type="ARBA" id="ARBA00023136"/>
    </source>
</evidence>
<dbReference type="RefSeq" id="WP_379834799.1">
    <property type="nucleotide sequence ID" value="NZ_JBHRYQ010000001.1"/>
</dbReference>
<organism evidence="14 15">
    <name type="scientific">Lacihabitans lacunae</name>
    <dbReference type="NCBI Taxonomy" id="1028214"/>
    <lineage>
        <taxon>Bacteria</taxon>
        <taxon>Pseudomonadati</taxon>
        <taxon>Bacteroidota</taxon>
        <taxon>Cytophagia</taxon>
        <taxon>Cytophagales</taxon>
        <taxon>Leadbetterellaceae</taxon>
        <taxon>Lacihabitans</taxon>
    </lineage>
</organism>
<evidence type="ECO:0000256" key="11">
    <source>
        <dbReference type="SAM" id="Phobius"/>
    </source>
</evidence>
<evidence type="ECO:0000256" key="3">
    <source>
        <dbReference type="ARBA" id="ARBA00021907"/>
    </source>
</evidence>
<feature type="domain" description="ABC3 transporter permease C-terminal" evidence="12">
    <location>
        <begin position="170"/>
        <end position="282"/>
    </location>
</feature>
<feature type="transmembrane region" description="Helical" evidence="11">
    <location>
        <begin position="258"/>
        <end position="280"/>
    </location>
</feature>
<keyword evidence="6 11" id="KW-0812">Transmembrane</keyword>
<protein>
    <recommendedName>
        <fullName evidence="3 10">Cell division protein FtsX</fullName>
    </recommendedName>
</protein>
<dbReference type="Pfam" id="PF02687">
    <property type="entry name" value="FtsX"/>
    <property type="match status" value="1"/>
</dbReference>
<dbReference type="PANTHER" id="PTHR47755:SF1">
    <property type="entry name" value="CELL DIVISION PROTEIN FTSX"/>
    <property type="match status" value="1"/>
</dbReference>
<keyword evidence="9 10" id="KW-0131">Cell cycle</keyword>
<comment type="subcellular location">
    <subcellularLocation>
        <location evidence="1">Cell membrane</location>
        <topology evidence="1">Multi-pass membrane protein</topology>
    </subcellularLocation>
</comment>
<feature type="transmembrane region" description="Helical" evidence="11">
    <location>
        <begin position="164"/>
        <end position="183"/>
    </location>
</feature>
<evidence type="ECO:0000313" key="14">
    <source>
        <dbReference type="EMBL" id="MFC3809571.1"/>
    </source>
</evidence>
<comment type="similarity">
    <text evidence="2 10">Belongs to the ABC-4 integral membrane protein family. FtsX subfamily.</text>
</comment>
<keyword evidence="5 10" id="KW-0132">Cell division</keyword>
<dbReference type="Gene3D" id="3.30.70.3040">
    <property type="match status" value="1"/>
</dbReference>
<dbReference type="InterPro" id="IPR003838">
    <property type="entry name" value="ABC3_permease_C"/>
</dbReference>
<dbReference type="Proteomes" id="UP001595616">
    <property type="component" value="Unassembled WGS sequence"/>
</dbReference>
<feature type="transmembrane region" description="Helical" evidence="11">
    <location>
        <begin position="219"/>
        <end position="237"/>
    </location>
</feature>
<feature type="domain" description="FtsX extracellular" evidence="13">
    <location>
        <begin position="47"/>
        <end position="147"/>
    </location>
</feature>
<evidence type="ECO:0000259" key="12">
    <source>
        <dbReference type="Pfam" id="PF02687"/>
    </source>
</evidence>
<dbReference type="EMBL" id="JBHRYQ010000001">
    <property type="protein sequence ID" value="MFC3809571.1"/>
    <property type="molecule type" value="Genomic_DNA"/>
</dbReference>
<proteinExistence type="inferred from homology"/>
<evidence type="ECO:0000313" key="15">
    <source>
        <dbReference type="Proteomes" id="UP001595616"/>
    </source>
</evidence>
<dbReference type="InterPro" id="IPR040690">
    <property type="entry name" value="FtsX_ECD"/>
</dbReference>
<evidence type="ECO:0000256" key="5">
    <source>
        <dbReference type="ARBA" id="ARBA00022618"/>
    </source>
</evidence>
<keyword evidence="7 11" id="KW-1133">Transmembrane helix</keyword>
<keyword evidence="8 10" id="KW-0472">Membrane</keyword>
<evidence type="ECO:0000259" key="13">
    <source>
        <dbReference type="Pfam" id="PF18075"/>
    </source>
</evidence>
<dbReference type="PANTHER" id="PTHR47755">
    <property type="entry name" value="CELL DIVISION PROTEIN FTSX"/>
    <property type="match status" value="1"/>
</dbReference>
<evidence type="ECO:0000256" key="10">
    <source>
        <dbReference type="PIRNR" id="PIRNR003097"/>
    </source>
</evidence>
<evidence type="ECO:0000256" key="9">
    <source>
        <dbReference type="ARBA" id="ARBA00023306"/>
    </source>
</evidence>
<evidence type="ECO:0000256" key="7">
    <source>
        <dbReference type="ARBA" id="ARBA00022989"/>
    </source>
</evidence>
<comment type="caution">
    <text evidence="14">The sequence shown here is derived from an EMBL/GenBank/DDBJ whole genome shotgun (WGS) entry which is preliminary data.</text>
</comment>
<accession>A0ABV7YU28</accession>
<evidence type="ECO:0000256" key="6">
    <source>
        <dbReference type="ARBA" id="ARBA00022692"/>
    </source>
</evidence>
<reference evidence="15" key="1">
    <citation type="journal article" date="2019" name="Int. J. Syst. Evol. Microbiol.">
        <title>The Global Catalogue of Microorganisms (GCM) 10K type strain sequencing project: providing services to taxonomists for standard genome sequencing and annotation.</title>
        <authorList>
            <consortium name="The Broad Institute Genomics Platform"/>
            <consortium name="The Broad Institute Genome Sequencing Center for Infectious Disease"/>
            <person name="Wu L."/>
            <person name="Ma J."/>
        </authorList>
    </citation>
    <scope>NUCLEOTIDE SEQUENCE [LARGE SCALE GENOMIC DNA]</scope>
    <source>
        <strain evidence="15">CECT 7956</strain>
    </source>
</reference>
<name>A0ABV7YU28_9BACT</name>
<evidence type="ECO:0000256" key="2">
    <source>
        <dbReference type="ARBA" id="ARBA00007379"/>
    </source>
</evidence>
<evidence type="ECO:0000256" key="1">
    <source>
        <dbReference type="ARBA" id="ARBA00004651"/>
    </source>
</evidence>
<dbReference type="GO" id="GO:0051301">
    <property type="term" value="P:cell division"/>
    <property type="evidence" value="ECO:0007669"/>
    <property type="project" value="UniProtKB-KW"/>
</dbReference>